<organism evidence="3">
    <name type="scientific">Amorphochlora amoebiformis</name>
    <dbReference type="NCBI Taxonomy" id="1561963"/>
    <lineage>
        <taxon>Eukaryota</taxon>
        <taxon>Sar</taxon>
        <taxon>Rhizaria</taxon>
        <taxon>Cercozoa</taxon>
        <taxon>Chlorarachniophyceae</taxon>
        <taxon>Amorphochlora</taxon>
    </lineage>
</organism>
<accession>A0A7S0D2P7</accession>
<dbReference type="Pfam" id="PF05021">
    <property type="entry name" value="NPL4"/>
    <property type="match status" value="1"/>
</dbReference>
<dbReference type="PANTHER" id="PTHR12710:SF0">
    <property type="entry name" value="NUCLEAR PROTEIN LOCALIZATION PROTEIN 4 HOMOLOG"/>
    <property type="match status" value="1"/>
</dbReference>
<sequence length="468" mass="53361">MLQIKDLTGISPVDQKLVKTDPIKNKSIPIDVRDVRMPIHKISLNKGDLIHLKESQNVRAKTNHKPKKKPESKVEQPVKKGPHMTFKAFVKISGKPTIPNYEDFLFQPNRQRSVSSYAPNVHWKLQRYRHTDIISFPDPMVLQKFYRNSLPELKQGMSRIGIMFGRYVEDVNPLVKQNVTDDLKRQKKWDFDANGVRGDVYAIYEPPQEAQKNGARFLTDPRQEVVQILAEEMGLEAIGLAICKVKAKEDPKGFQTFLTGAELLQLARLQSVFRDQDGFSRFGCVLIEQAELIEPRAFAASDICVALEGSNLLDTVEGHPFKLRCKIPEGVRASDMPQFYIPKDNDMSGGTHQAKEKIKTGDPFPIDFLTVKIIVGQGRGLHGLMKHIEFPLNGTLKDLKGYMERHSGETFHQKFSDFNLILNLPDFFEDEKDKECAVEIAACIGKRLEFPPELCEKLDIWFVKKSLF</sequence>
<reference evidence="3" key="1">
    <citation type="submission" date="2021-01" db="EMBL/GenBank/DDBJ databases">
        <authorList>
            <person name="Corre E."/>
            <person name="Pelletier E."/>
            <person name="Niang G."/>
            <person name="Scheremetjew M."/>
            <person name="Finn R."/>
            <person name="Kale V."/>
            <person name="Holt S."/>
            <person name="Cochrane G."/>
            <person name="Meng A."/>
            <person name="Brown T."/>
            <person name="Cohen L."/>
        </authorList>
    </citation>
    <scope>NUCLEOTIDE SEQUENCE</scope>
    <source>
        <strain evidence="3">CCMP2058</strain>
    </source>
</reference>
<proteinExistence type="predicted"/>
<dbReference type="GO" id="GO:0005634">
    <property type="term" value="C:nucleus"/>
    <property type="evidence" value="ECO:0007669"/>
    <property type="project" value="TreeGrafter"/>
</dbReference>
<gene>
    <name evidence="3" type="ORF">LAMO00422_LOCUS6453</name>
</gene>
<dbReference type="EMBL" id="HBEM01009224">
    <property type="protein sequence ID" value="CAD8441794.1"/>
    <property type="molecule type" value="Transcribed_RNA"/>
</dbReference>
<dbReference type="AlphaFoldDB" id="A0A7S0D2P7"/>
<dbReference type="InterPro" id="IPR016563">
    <property type="entry name" value="Npl4"/>
</dbReference>
<feature type="region of interest" description="Disordered" evidence="1">
    <location>
        <begin position="55"/>
        <end position="78"/>
    </location>
</feature>
<evidence type="ECO:0000256" key="1">
    <source>
        <dbReference type="SAM" id="MobiDB-lite"/>
    </source>
</evidence>
<feature type="domain" description="Nuclear pore localisation protein NPL4 C-terminal" evidence="2">
    <location>
        <begin position="195"/>
        <end position="421"/>
    </location>
</feature>
<name>A0A7S0D2P7_9EUKA</name>
<protein>
    <recommendedName>
        <fullName evidence="2">Nuclear pore localisation protein NPL4 C-terminal domain-containing protein</fullName>
    </recommendedName>
</protein>
<feature type="compositionally biased region" description="Basic and acidic residues" evidence="1">
    <location>
        <begin position="69"/>
        <end position="78"/>
    </location>
</feature>
<dbReference type="PANTHER" id="PTHR12710">
    <property type="entry name" value="NUCLEAR PROTEIN LOCALIZATION 4"/>
    <property type="match status" value="1"/>
</dbReference>
<dbReference type="InterPro" id="IPR007717">
    <property type="entry name" value="NPL4_C"/>
</dbReference>
<dbReference type="GO" id="GO:0006511">
    <property type="term" value="P:ubiquitin-dependent protein catabolic process"/>
    <property type="evidence" value="ECO:0007669"/>
    <property type="project" value="InterPro"/>
</dbReference>
<evidence type="ECO:0000313" key="3">
    <source>
        <dbReference type="EMBL" id="CAD8441794.1"/>
    </source>
</evidence>
<evidence type="ECO:0000259" key="2">
    <source>
        <dbReference type="Pfam" id="PF05021"/>
    </source>
</evidence>
<dbReference type="GO" id="GO:0043130">
    <property type="term" value="F:ubiquitin binding"/>
    <property type="evidence" value="ECO:0007669"/>
    <property type="project" value="TreeGrafter"/>
</dbReference>
<dbReference type="GO" id="GO:0031625">
    <property type="term" value="F:ubiquitin protein ligase binding"/>
    <property type="evidence" value="ECO:0007669"/>
    <property type="project" value="TreeGrafter"/>
</dbReference>